<dbReference type="Pfam" id="PF20563">
    <property type="entry name" value="DUF6773"/>
    <property type="match status" value="1"/>
</dbReference>
<dbReference type="RefSeq" id="WP_386059473.1">
    <property type="nucleotide sequence ID" value="NZ_JBHTKL010000005.1"/>
</dbReference>
<dbReference type="InterPro" id="IPR046664">
    <property type="entry name" value="DUF6773"/>
</dbReference>
<protein>
    <submittedName>
        <fullName evidence="2">DUF6773 family protein</fullName>
    </submittedName>
</protein>
<dbReference type="EMBL" id="JBHTKL010000005">
    <property type="protein sequence ID" value="MFD1019494.1"/>
    <property type="molecule type" value="Genomic_DNA"/>
</dbReference>
<keyword evidence="3" id="KW-1185">Reference proteome</keyword>
<feature type="transmembrane region" description="Helical" evidence="1">
    <location>
        <begin position="48"/>
        <end position="72"/>
    </location>
</feature>
<feature type="transmembrane region" description="Helical" evidence="1">
    <location>
        <begin position="121"/>
        <end position="146"/>
    </location>
</feature>
<sequence>MNFGFRKKQLDERVTNLQNKIYRELYMFVAIVSVLSLVLKTLNDDRNIWTELIILVGGGVYYLIRAASLGIFSDEVEMHDRSSKIKLNKKNVIVGLVMGIGFSLTIAIVNSQRYSDGPEEALTFFLMIFFTCIVIYIPLMLGIMVIPYKLAKDKSDRVNDAELEDDDENER</sequence>
<keyword evidence="1" id="KW-0812">Transmembrane</keyword>
<evidence type="ECO:0000313" key="2">
    <source>
        <dbReference type="EMBL" id="MFD1019494.1"/>
    </source>
</evidence>
<proteinExistence type="predicted"/>
<evidence type="ECO:0000256" key="1">
    <source>
        <dbReference type="SAM" id="Phobius"/>
    </source>
</evidence>
<gene>
    <name evidence="2" type="ORF">ACFQ2J_09960</name>
</gene>
<comment type="caution">
    <text evidence="2">The sequence shown here is derived from an EMBL/GenBank/DDBJ whole genome shotgun (WGS) entry which is preliminary data.</text>
</comment>
<dbReference type="Proteomes" id="UP001596990">
    <property type="component" value="Unassembled WGS sequence"/>
</dbReference>
<reference evidence="3" key="1">
    <citation type="journal article" date="2019" name="Int. J. Syst. Evol. Microbiol.">
        <title>The Global Catalogue of Microorganisms (GCM) 10K type strain sequencing project: providing services to taxonomists for standard genome sequencing and annotation.</title>
        <authorList>
            <consortium name="The Broad Institute Genomics Platform"/>
            <consortium name="The Broad Institute Genome Sequencing Center for Infectious Disease"/>
            <person name="Wu L."/>
            <person name="Ma J."/>
        </authorList>
    </citation>
    <scope>NUCLEOTIDE SEQUENCE [LARGE SCALE GENOMIC DNA]</scope>
    <source>
        <strain evidence="3">CCUG 56607</strain>
    </source>
</reference>
<organism evidence="2 3">
    <name type="scientific">Thalassobacillus hwangdonensis</name>
    <dbReference type="NCBI Taxonomy" id="546108"/>
    <lineage>
        <taxon>Bacteria</taxon>
        <taxon>Bacillati</taxon>
        <taxon>Bacillota</taxon>
        <taxon>Bacilli</taxon>
        <taxon>Bacillales</taxon>
        <taxon>Bacillaceae</taxon>
        <taxon>Thalassobacillus</taxon>
    </lineage>
</organism>
<accession>A0ABW3L4I8</accession>
<keyword evidence="1" id="KW-0472">Membrane</keyword>
<feature type="transmembrane region" description="Helical" evidence="1">
    <location>
        <begin position="21"/>
        <end position="42"/>
    </location>
</feature>
<keyword evidence="1" id="KW-1133">Transmembrane helix</keyword>
<evidence type="ECO:0000313" key="3">
    <source>
        <dbReference type="Proteomes" id="UP001596990"/>
    </source>
</evidence>
<feature type="transmembrane region" description="Helical" evidence="1">
    <location>
        <begin position="92"/>
        <end position="109"/>
    </location>
</feature>
<name>A0ABW3L4I8_9BACI</name>